<dbReference type="InterPro" id="IPR043131">
    <property type="entry name" value="BCAT-like_N"/>
</dbReference>
<evidence type="ECO:0000313" key="2">
    <source>
        <dbReference type="EMBL" id="ANE43103.1"/>
    </source>
</evidence>
<dbReference type="EMBL" id="CP011387">
    <property type="protein sequence ID" value="ANE43103.1"/>
    <property type="molecule type" value="Genomic_DNA"/>
</dbReference>
<keyword evidence="3" id="KW-1185">Reference proteome</keyword>
<dbReference type="InterPro" id="IPR050571">
    <property type="entry name" value="Class-IV_PLP-Dep_Aminotrnsfr"/>
</dbReference>
<dbReference type="Pfam" id="PF01063">
    <property type="entry name" value="Aminotran_4"/>
    <property type="match status" value="1"/>
</dbReference>
<name>A0A172T8G1_9DEIO</name>
<dbReference type="GO" id="GO:0008483">
    <property type="term" value="F:transaminase activity"/>
    <property type="evidence" value="ECO:0007669"/>
    <property type="project" value="UniProtKB-KW"/>
</dbReference>
<evidence type="ECO:0000313" key="3">
    <source>
        <dbReference type="Proteomes" id="UP000077363"/>
    </source>
</evidence>
<dbReference type="InterPro" id="IPR036038">
    <property type="entry name" value="Aminotransferase-like"/>
</dbReference>
<dbReference type="KEGG" id="dpu:SU48_04205"/>
<comment type="similarity">
    <text evidence="1">Belongs to the class-IV pyridoxal-phosphate-dependent aminotransferase family.</text>
</comment>
<dbReference type="GO" id="GO:0046394">
    <property type="term" value="P:carboxylic acid biosynthetic process"/>
    <property type="evidence" value="ECO:0007669"/>
    <property type="project" value="UniProtKB-ARBA"/>
</dbReference>
<gene>
    <name evidence="2" type="ORF">SU48_04205</name>
</gene>
<dbReference type="PANTHER" id="PTHR42743">
    <property type="entry name" value="AMINO-ACID AMINOTRANSFERASE"/>
    <property type="match status" value="1"/>
</dbReference>
<dbReference type="InterPro" id="IPR001544">
    <property type="entry name" value="Aminotrans_IV"/>
</dbReference>
<dbReference type="OrthoDB" id="9805628at2"/>
<accession>A0A172T8G1</accession>
<dbReference type="AlphaFoldDB" id="A0A172T8G1"/>
<keyword evidence="2" id="KW-0808">Transferase</keyword>
<evidence type="ECO:0000256" key="1">
    <source>
        <dbReference type="ARBA" id="ARBA00009320"/>
    </source>
</evidence>
<dbReference type="RefSeq" id="WP_064014157.1">
    <property type="nucleotide sequence ID" value="NZ_CP011387.1"/>
</dbReference>
<dbReference type="InterPro" id="IPR043132">
    <property type="entry name" value="BCAT-like_C"/>
</dbReference>
<proteinExistence type="inferred from homology"/>
<keyword evidence="2" id="KW-0032">Aminotransferase</keyword>
<dbReference type="SUPFAM" id="SSF56752">
    <property type="entry name" value="D-aminoacid aminotransferase-like PLP-dependent enzymes"/>
    <property type="match status" value="1"/>
</dbReference>
<dbReference type="Gene3D" id="3.30.470.10">
    <property type="match status" value="1"/>
</dbReference>
<dbReference type="Proteomes" id="UP000077363">
    <property type="component" value="Chromosome"/>
</dbReference>
<dbReference type="STRING" id="1182568.SU48_04205"/>
<protein>
    <submittedName>
        <fullName evidence="2">Aminotransferase class IV</fullName>
    </submittedName>
</protein>
<dbReference type="PANTHER" id="PTHR42743:SF4">
    <property type="entry name" value="BRANCHED-CHAIN-AMINO-ACID AMINOTRANSFERASE-RELATED"/>
    <property type="match status" value="1"/>
</dbReference>
<organism evidence="2 3">
    <name type="scientific">Deinococcus puniceus</name>
    <dbReference type="NCBI Taxonomy" id="1182568"/>
    <lineage>
        <taxon>Bacteria</taxon>
        <taxon>Thermotogati</taxon>
        <taxon>Deinococcota</taxon>
        <taxon>Deinococci</taxon>
        <taxon>Deinococcales</taxon>
        <taxon>Deinococcaceae</taxon>
        <taxon>Deinococcus</taxon>
    </lineage>
</organism>
<reference evidence="2 3" key="1">
    <citation type="submission" date="2015-01" db="EMBL/GenBank/DDBJ databases">
        <title>Deinococcus puniceus/DY1/ whole genome sequencing.</title>
        <authorList>
            <person name="Kim M.K."/>
            <person name="Srinivasan S."/>
            <person name="Lee J.-J."/>
        </authorList>
    </citation>
    <scope>NUCLEOTIDE SEQUENCE [LARGE SCALE GENOMIC DNA]</scope>
    <source>
        <strain evidence="2 3">DY1</strain>
    </source>
</reference>
<sequence>MNILPAGLDDAAWLHGASAFTTVRTRQGAALNWPAHWARLAGTCTFLGLPAPETELPALEAFAWGLLRVTVTAGGTFALHRPLTPGPRPVAGVRVVLTDIQPHPQLAAHKTGNYLPYRLAAQQAAAAGVFEGWLLDATGHVVDGSRTSPLLEIGGRLVLPAGGLPGLTRAAFVQGQDFETRPVSAAEPSEVSRAWICGAGVGIVPVQEITGPGLRLSLPVQWPETEDWELVWPGEEMV</sequence>
<dbReference type="Gene3D" id="3.20.10.10">
    <property type="entry name" value="D-amino Acid Aminotransferase, subunit A, domain 2"/>
    <property type="match status" value="1"/>
</dbReference>
<dbReference type="PATRIC" id="fig|1182568.3.peg.877"/>